<comment type="caution">
    <text evidence="1">The sequence shown here is derived from an EMBL/GenBank/DDBJ whole genome shotgun (WGS) entry which is preliminary data.</text>
</comment>
<evidence type="ECO:0000313" key="2">
    <source>
        <dbReference type="Proteomes" id="UP000521943"/>
    </source>
</evidence>
<organism evidence="1 2">
    <name type="scientific">Ephemerocybe angulata</name>
    <dbReference type="NCBI Taxonomy" id="980116"/>
    <lineage>
        <taxon>Eukaryota</taxon>
        <taxon>Fungi</taxon>
        <taxon>Dikarya</taxon>
        <taxon>Basidiomycota</taxon>
        <taxon>Agaricomycotina</taxon>
        <taxon>Agaricomycetes</taxon>
        <taxon>Agaricomycetidae</taxon>
        <taxon>Agaricales</taxon>
        <taxon>Agaricineae</taxon>
        <taxon>Psathyrellaceae</taxon>
        <taxon>Ephemerocybe</taxon>
    </lineage>
</organism>
<proteinExistence type="predicted"/>
<dbReference type="EMBL" id="JACGCI010000423">
    <property type="protein sequence ID" value="KAF6740868.1"/>
    <property type="molecule type" value="Genomic_DNA"/>
</dbReference>
<keyword evidence="2" id="KW-1185">Reference proteome</keyword>
<gene>
    <name evidence="1" type="ORF">DFP72DRAFT_951690</name>
</gene>
<sequence>MCLIVRAMPPSSSKLRYLSIRDTKSPREFNAQEYNDIAQLLDLMFPCLISVTPYSEADMTAPYWKDHWWFIEHIRKMYKELRLLRSSNFH</sequence>
<protein>
    <submittedName>
        <fullName evidence="1">Uncharacterized protein</fullName>
    </submittedName>
</protein>
<dbReference type="AlphaFoldDB" id="A0A8H6LRC3"/>
<reference evidence="1 2" key="1">
    <citation type="submission" date="2020-07" db="EMBL/GenBank/DDBJ databases">
        <title>Comparative genomics of pyrophilous fungi reveals a link between fire events and developmental genes.</title>
        <authorList>
            <consortium name="DOE Joint Genome Institute"/>
            <person name="Steindorff A.S."/>
            <person name="Carver A."/>
            <person name="Calhoun S."/>
            <person name="Stillman K."/>
            <person name="Liu H."/>
            <person name="Lipzen A."/>
            <person name="Pangilinan J."/>
            <person name="Labutti K."/>
            <person name="Bruns T.D."/>
            <person name="Grigoriev I.V."/>
        </authorList>
    </citation>
    <scope>NUCLEOTIDE SEQUENCE [LARGE SCALE GENOMIC DNA]</scope>
    <source>
        <strain evidence="1 2">CBS 144469</strain>
    </source>
</reference>
<dbReference type="Proteomes" id="UP000521943">
    <property type="component" value="Unassembled WGS sequence"/>
</dbReference>
<accession>A0A8H6LRC3</accession>
<evidence type="ECO:0000313" key="1">
    <source>
        <dbReference type="EMBL" id="KAF6740868.1"/>
    </source>
</evidence>
<dbReference type="OrthoDB" id="3543113at2759"/>
<name>A0A8H6LRC3_9AGAR</name>